<dbReference type="EMBL" id="JAAMOW010000001">
    <property type="protein sequence ID" value="NGY03417.1"/>
    <property type="molecule type" value="Genomic_DNA"/>
</dbReference>
<dbReference type="AlphaFoldDB" id="A0A6M2BMV0"/>
<sequence length="520" mass="55253">MSASALDLSLRVRQANPDRGTTLVLGSALHDAVLRDISVQIDDDAPITYQFSEDEAHALNGGGFKYLSSLPPEAAGAHRLRAEFRARADTGKPHATLVTAQLDRSFNTAAATAVLVLTAQSGSLVSSASMDLQAGGSDPLPNEAEVLLAGGRPFEALVLFSASNRSDPVRVQAARAALGLAESGETAPVLSHYNAAVAKVDAAQDSALQQLADASAADAQGLAVRDLSNLTLGYRALQDGQVDLAADRFRQVRSPGPYSSAAMLGLGWSCLLPQADKAAPIPVSLRPASADAMAVTRRQTPFRYLQAVVDGKRADDLRRALVPWSELIGRDPLDPAVEEGMLVIPYALDHLGAHAQAQDYYQRAVDRLHGARQTLAAARQEVDDGRMLAELDARDADTGSGWPRLLVERHGDSAAVPLRVLIEDPQVAAPLHDYRQLQAIDRALAADRAHLADHDESLLTAIDALRARIALARGTVAADARQALDASLQARDRDASRYLAEAEFALARIDDRVPHGVSAP</sequence>
<organism evidence="1 2">
    <name type="scientific">Solimonas terrae</name>
    <dbReference type="NCBI Taxonomy" id="1396819"/>
    <lineage>
        <taxon>Bacteria</taxon>
        <taxon>Pseudomonadati</taxon>
        <taxon>Pseudomonadota</taxon>
        <taxon>Gammaproteobacteria</taxon>
        <taxon>Nevskiales</taxon>
        <taxon>Nevskiaceae</taxon>
        <taxon>Solimonas</taxon>
    </lineage>
</organism>
<protein>
    <recommendedName>
        <fullName evidence="3">Tetratricopeptide repeat protein</fullName>
    </recommendedName>
</protein>
<evidence type="ECO:0008006" key="3">
    <source>
        <dbReference type="Google" id="ProtNLM"/>
    </source>
</evidence>
<evidence type="ECO:0000313" key="2">
    <source>
        <dbReference type="Proteomes" id="UP000472676"/>
    </source>
</evidence>
<comment type="caution">
    <text evidence="1">The sequence shown here is derived from an EMBL/GenBank/DDBJ whole genome shotgun (WGS) entry which is preliminary data.</text>
</comment>
<accession>A0A6M2BMV0</accession>
<proteinExistence type="predicted"/>
<dbReference type="Proteomes" id="UP000472676">
    <property type="component" value="Unassembled WGS sequence"/>
</dbReference>
<gene>
    <name evidence="1" type="ORF">G7Y85_01425</name>
</gene>
<reference evidence="1 2" key="1">
    <citation type="journal article" date="2014" name="Int. J. Syst. Evol. Microbiol.">
        <title>Solimonas terrae sp. nov., isolated from soil.</title>
        <authorList>
            <person name="Kim S.J."/>
            <person name="Moon J.Y."/>
            <person name="Weon H.Y."/>
            <person name="Ahn J.H."/>
            <person name="Chen W.M."/>
            <person name="Kwon S.W."/>
        </authorList>
    </citation>
    <scope>NUCLEOTIDE SEQUENCE [LARGE SCALE GENOMIC DNA]</scope>
    <source>
        <strain evidence="1 2">KIS83-12</strain>
    </source>
</reference>
<evidence type="ECO:0000313" key="1">
    <source>
        <dbReference type="EMBL" id="NGY03417.1"/>
    </source>
</evidence>
<name>A0A6M2BMV0_9GAMM</name>
<keyword evidence="2" id="KW-1185">Reference proteome</keyword>
<dbReference type="RefSeq" id="WP_166250828.1">
    <property type="nucleotide sequence ID" value="NZ_JAAMOW010000001.1"/>
</dbReference>